<evidence type="ECO:0000313" key="2">
    <source>
        <dbReference type="EMBL" id="SAY55831.1"/>
    </source>
</evidence>
<dbReference type="Proteomes" id="UP000190837">
    <property type="component" value="Unassembled WGS sequence"/>
</dbReference>
<dbReference type="EMBL" id="FKLO01000014">
    <property type="protein sequence ID" value="SAY55831.1"/>
    <property type="molecule type" value="Genomic_DNA"/>
</dbReference>
<accession>A0A1C3HNP9</accession>
<sequence>MKPVQERLHIDELKRVEKQTNTLLKAWRTLNKNYRQLQEDYDKLNIRHNLTVQEHQETLSQRAEEYRAALEQADQRWRNRYDDDKAAWAAEREALITANAQALQKQAEEYQEAMDALQAELDQANRRKQAMIDRIRGVEQ</sequence>
<evidence type="ECO:0000256" key="1">
    <source>
        <dbReference type="SAM" id="Coils"/>
    </source>
</evidence>
<evidence type="ECO:0000313" key="3">
    <source>
        <dbReference type="Proteomes" id="UP000190837"/>
    </source>
</evidence>
<feature type="coiled-coil region" evidence="1">
    <location>
        <begin position="27"/>
        <end position="134"/>
    </location>
</feature>
<protein>
    <submittedName>
        <fullName evidence="2">Uncharacterized protein</fullName>
    </submittedName>
</protein>
<organism evidence="2 3">
    <name type="scientific">Cardiobacterium hominis</name>
    <dbReference type="NCBI Taxonomy" id="2718"/>
    <lineage>
        <taxon>Bacteria</taxon>
        <taxon>Pseudomonadati</taxon>
        <taxon>Pseudomonadota</taxon>
        <taxon>Gammaproteobacteria</taxon>
        <taxon>Cardiobacteriales</taxon>
        <taxon>Cardiobacteriaceae</taxon>
        <taxon>Cardiobacterium</taxon>
    </lineage>
</organism>
<proteinExistence type="predicted"/>
<keyword evidence="1" id="KW-0175">Coiled coil</keyword>
<reference evidence="3" key="1">
    <citation type="submission" date="2016-04" db="EMBL/GenBank/DDBJ databases">
        <authorList>
            <person name="Tagini F."/>
        </authorList>
    </citation>
    <scope>NUCLEOTIDE SEQUENCE [LARGE SCALE GENOMIC DNA]</scope>
    <source>
        <strain evidence="3">CHUV0807</strain>
    </source>
</reference>
<dbReference type="RefSeq" id="WP_048713237.1">
    <property type="nucleotide sequence ID" value="NZ_CALFOW010000128.1"/>
</dbReference>
<name>A0A1C3HNP9_9GAMM</name>
<dbReference type="AlphaFoldDB" id="A0A1C3HNP9"/>
<gene>
    <name evidence="2" type="ORF">CHUV0807_0214</name>
</gene>